<feature type="transmembrane region" description="Helical" evidence="5">
    <location>
        <begin position="263"/>
        <end position="280"/>
    </location>
</feature>
<keyword evidence="8" id="KW-1185">Reference proteome</keyword>
<evidence type="ECO:0000256" key="5">
    <source>
        <dbReference type="SAM" id="Phobius"/>
    </source>
</evidence>
<dbReference type="PANTHER" id="PTHR37422">
    <property type="entry name" value="TEICHURONIC ACID BIOSYNTHESIS PROTEIN TUAE"/>
    <property type="match status" value="1"/>
</dbReference>
<feature type="transmembrane region" description="Helical" evidence="5">
    <location>
        <begin position="410"/>
        <end position="430"/>
    </location>
</feature>
<feature type="transmembrane region" description="Helical" evidence="5">
    <location>
        <begin position="436"/>
        <end position="455"/>
    </location>
</feature>
<gene>
    <name evidence="7" type="ORF">FRZ67_20640</name>
</gene>
<proteinExistence type="predicted"/>
<feature type="transmembrane region" description="Helical" evidence="5">
    <location>
        <begin position="287"/>
        <end position="304"/>
    </location>
</feature>
<evidence type="ECO:0000313" key="7">
    <source>
        <dbReference type="EMBL" id="QEC69591.1"/>
    </source>
</evidence>
<name>A0A5B8VF01_9BACT</name>
<feature type="transmembrane region" description="Helical" evidence="5">
    <location>
        <begin position="73"/>
        <end position="90"/>
    </location>
</feature>
<protein>
    <submittedName>
        <fullName evidence="7">O-antigen ligase family protein</fullName>
    </submittedName>
</protein>
<feature type="transmembrane region" description="Helical" evidence="5">
    <location>
        <begin position="240"/>
        <end position="257"/>
    </location>
</feature>
<organism evidence="7 8">
    <name type="scientific">Panacibacter ginsenosidivorans</name>
    <dbReference type="NCBI Taxonomy" id="1813871"/>
    <lineage>
        <taxon>Bacteria</taxon>
        <taxon>Pseudomonadati</taxon>
        <taxon>Bacteroidota</taxon>
        <taxon>Chitinophagia</taxon>
        <taxon>Chitinophagales</taxon>
        <taxon>Chitinophagaceae</taxon>
        <taxon>Panacibacter</taxon>
    </lineage>
</organism>
<evidence type="ECO:0000256" key="4">
    <source>
        <dbReference type="ARBA" id="ARBA00023136"/>
    </source>
</evidence>
<dbReference type="InterPro" id="IPR051533">
    <property type="entry name" value="WaaL-like"/>
</dbReference>
<keyword evidence="7" id="KW-0436">Ligase</keyword>
<comment type="subcellular location">
    <subcellularLocation>
        <location evidence="1">Membrane</location>
        <topology evidence="1">Multi-pass membrane protein</topology>
    </subcellularLocation>
</comment>
<feature type="transmembrane region" description="Helical" evidence="5">
    <location>
        <begin position="12"/>
        <end position="29"/>
    </location>
</feature>
<dbReference type="RefSeq" id="WP_147192467.1">
    <property type="nucleotide sequence ID" value="NZ_CP042435.1"/>
</dbReference>
<feature type="transmembrane region" description="Helical" evidence="5">
    <location>
        <begin position="36"/>
        <end position="58"/>
    </location>
</feature>
<feature type="transmembrane region" description="Helical" evidence="5">
    <location>
        <begin position="378"/>
        <end position="398"/>
    </location>
</feature>
<dbReference type="PANTHER" id="PTHR37422:SF13">
    <property type="entry name" value="LIPOPOLYSACCHARIDE BIOSYNTHESIS PROTEIN PA4999-RELATED"/>
    <property type="match status" value="1"/>
</dbReference>
<dbReference type="AlphaFoldDB" id="A0A5B8VF01"/>
<feature type="transmembrane region" description="Helical" evidence="5">
    <location>
        <begin position="217"/>
        <end position="233"/>
    </location>
</feature>
<dbReference type="InterPro" id="IPR007016">
    <property type="entry name" value="O-antigen_ligase-rel_domated"/>
</dbReference>
<dbReference type="Proteomes" id="UP000321533">
    <property type="component" value="Chromosome"/>
</dbReference>
<feature type="transmembrane region" description="Helical" evidence="5">
    <location>
        <begin position="97"/>
        <end position="119"/>
    </location>
</feature>
<keyword evidence="3 5" id="KW-1133">Transmembrane helix</keyword>
<keyword evidence="4 5" id="KW-0472">Membrane</keyword>
<dbReference type="OrthoDB" id="662770at2"/>
<dbReference type="Pfam" id="PF04932">
    <property type="entry name" value="Wzy_C"/>
    <property type="match status" value="1"/>
</dbReference>
<evidence type="ECO:0000256" key="1">
    <source>
        <dbReference type="ARBA" id="ARBA00004141"/>
    </source>
</evidence>
<keyword evidence="2 5" id="KW-0812">Transmembrane</keyword>
<dbReference type="EMBL" id="CP042435">
    <property type="protein sequence ID" value="QEC69591.1"/>
    <property type="molecule type" value="Genomic_DNA"/>
</dbReference>
<evidence type="ECO:0000313" key="8">
    <source>
        <dbReference type="Proteomes" id="UP000321533"/>
    </source>
</evidence>
<evidence type="ECO:0000256" key="2">
    <source>
        <dbReference type="ARBA" id="ARBA00022692"/>
    </source>
</evidence>
<sequence length="485" mass="55300">MAMNLKLKDAWYWIANFAILGTCSLSMYLDDPLPLLAVAVPLIMLDRAYVVPVLLFIACIEGSFASEDSSSKAETYAIAFIMPFFLYDYIKHNKTKIPYALSLLYIVFGFFIIWGMIIWSTHPEIKKYITSLLFTRVGVFIYIKMFMKVVKLVFFFLYLKVLINNDKDLLYRALNLMKDMAPYLIGCVLLDMLLFGVETEKFDTLHFGEAHHGDFSANMNALGAFLYIGIFESKTSMFKRFVHVCGLGMLLFVIMNLASRNGLLSFIILGGLGGMLALWNMRWGAKVIIVTITIALAGICAYLFKDSPTVERFIYQTEEEDGGDRWLYWRGGLMALQKDPVFGLGGDETSALFAVGTYSPEVEDHVMHNTFLEFAVEYGIVGEIFFLIFVGTILYHSYKNYMFAAKYNEIILGVPSISYFISIFAGLFVSRVWESTLWYNMTIVFAIYIIFRKPVEDALKKRRRYILHGLGDPMLDPSLALHPAK</sequence>
<feature type="transmembrane region" description="Helical" evidence="5">
    <location>
        <begin position="139"/>
        <end position="159"/>
    </location>
</feature>
<evidence type="ECO:0000256" key="3">
    <source>
        <dbReference type="ARBA" id="ARBA00022989"/>
    </source>
</evidence>
<dbReference type="KEGG" id="pgin:FRZ67_20640"/>
<feature type="domain" description="O-antigen ligase-related" evidence="6">
    <location>
        <begin position="248"/>
        <end position="387"/>
    </location>
</feature>
<evidence type="ECO:0000259" key="6">
    <source>
        <dbReference type="Pfam" id="PF04932"/>
    </source>
</evidence>
<dbReference type="GO" id="GO:0016874">
    <property type="term" value="F:ligase activity"/>
    <property type="evidence" value="ECO:0007669"/>
    <property type="project" value="UniProtKB-KW"/>
</dbReference>
<accession>A0A5B8VF01</accession>
<reference evidence="7 8" key="1">
    <citation type="journal article" date="2016" name="Int. J. Syst. Evol. Microbiol.">
        <title>Panacibacter ginsenosidivorans gen. nov., sp. nov., with ginsenoside converting activity isolated from soil of a ginseng field.</title>
        <authorList>
            <person name="Siddiqi M.Z."/>
            <person name="Muhammad Shafi S."/>
            <person name="Choi K.D."/>
            <person name="Im W.T."/>
        </authorList>
    </citation>
    <scope>NUCLEOTIDE SEQUENCE [LARGE SCALE GENOMIC DNA]</scope>
    <source>
        <strain evidence="7 8">Gsoil1550</strain>
    </source>
</reference>
<dbReference type="GO" id="GO:0016020">
    <property type="term" value="C:membrane"/>
    <property type="evidence" value="ECO:0007669"/>
    <property type="project" value="UniProtKB-SubCell"/>
</dbReference>
<feature type="transmembrane region" description="Helical" evidence="5">
    <location>
        <begin position="180"/>
        <end position="197"/>
    </location>
</feature>